<name>A0A100HJ40_9DEIO</name>
<dbReference type="OrthoDB" id="55890at2"/>
<evidence type="ECO:0000313" key="2">
    <source>
        <dbReference type="EMBL" id="GAQ21678.1"/>
    </source>
</evidence>
<sequence length="580" mass="61196">MPVSPAVHPVVLVLALSGLGQARAATAPPDPELIQAAAVLYGAAQVGGTIRDWCLSRAPGDRAVIEQGFAAWQVASGVPQLEAYLKAAAPEVLPRLRAVAGERRAQTEAALDAGSASPRDDCRAIRAQLGTYANLAQLYPAEYARTAALRQGAPVTSAPAQSAAPPAQAGDGGPFITGTNFAPFNRAFVLKVLGAAGGQAPFTAGGPLGPGAFRCVREDTDEDSATVAAYQYTLNLYGDGGVRVAQGSVRPRSGAAYDLKDQAGTFMYDRASGTLTVTADGDSDVLEDLIVGAGSYDSLIRKVTLFNFFRAIKDRSGRTLLYGQQAYGARADTTQTVCTPAGAPVGVSPVEQERRARAEEARVFNLYRAAPGQGLKAAQIEGIVHGYATRSDGINVLGEESVVLLLKDGRAYFNLRWTPSDLNVAASVKGEPTMWGQWRRRGAALEVKRGATWAALSGTLAVPGASPERLNGDYEFFSAYTSGTLMSGATATTRVTYSFRPDGTYTLRGGSAVYGNLNTGATQTTGAAVGSDPTRSGTYRFDGYTLELRDRAGTVTRTVAFFWDRSKTHLYLGDRSYTRQ</sequence>
<proteinExistence type="predicted"/>
<keyword evidence="1" id="KW-0732">Signal</keyword>
<keyword evidence="3" id="KW-1185">Reference proteome</keyword>
<organism evidence="2 3">
    <name type="scientific">Deinococcus grandis</name>
    <dbReference type="NCBI Taxonomy" id="57498"/>
    <lineage>
        <taxon>Bacteria</taxon>
        <taxon>Thermotogati</taxon>
        <taxon>Deinococcota</taxon>
        <taxon>Deinococci</taxon>
        <taxon>Deinococcales</taxon>
        <taxon>Deinococcaceae</taxon>
        <taxon>Deinococcus</taxon>
    </lineage>
</organism>
<reference evidence="3" key="1">
    <citation type="submission" date="2015-11" db="EMBL/GenBank/DDBJ databases">
        <title>Draft Genome Sequence of the Radioresistant Bacterium Deinococcus grandis, Isolated from Freshwater Fish in Japan.</title>
        <authorList>
            <person name="Satoh K."/>
            <person name="Onodera T."/>
            <person name="Omoso K."/>
            <person name="Takeda-Yano K."/>
            <person name="Katayama T."/>
            <person name="Oono Y."/>
            <person name="Narumi I."/>
        </authorList>
    </citation>
    <scope>NUCLEOTIDE SEQUENCE [LARGE SCALE GENOMIC DNA]</scope>
    <source>
        <strain evidence="3">ATCC 43672</strain>
    </source>
</reference>
<dbReference type="EMBL" id="BCMS01000001">
    <property type="protein sequence ID" value="GAQ21678.1"/>
    <property type="molecule type" value="Genomic_DNA"/>
</dbReference>
<protein>
    <submittedName>
        <fullName evidence="2">Uncharacterized protein</fullName>
    </submittedName>
</protein>
<gene>
    <name evidence="2" type="ORF">DEIGR_101705</name>
</gene>
<accession>A0A100HJ40</accession>
<dbReference type="Proteomes" id="UP000056209">
    <property type="component" value="Unassembled WGS sequence"/>
</dbReference>
<evidence type="ECO:0000256" key="1">
    <source>
        <dbReference type="SAM" id="SignalP"/>
    </source>
</evidence>
<evidence type="ECO:0000313" key="3">
    <source>
        <dbReference type="Proteomes" id="UP000056209"/>
    </source>
</evidence>
<dbReference type="AlphaFoldDB" id="A0A100HJ40"/>
<dbReference type="RefSeq" id="WP_153013685.1">
    <property type="nucleotide sequence ID" value="NZ_BCMS01000001.1"/>
</dbReference>
<feature type="signal peptide" evidence="1">
    <location>
        <begin position="1"/>
        <end position="24"/>
    </location>
</feature>
<comment type="caution">
    <text evidence="2">The sequence shown here is derived from an EMBL/GenBank/DDBJ whole genome shotgun (WGS) entry which is preliminary data.</text>
</comment>
<feature type="chain" id="PRO_5007086551" evidence="1">
    <location>
        <begin position="25"/>
        <end position="580"/>
    </location>
</feature>